<organism evidence="1">
    <name type="scientific">marine sediment metagenome</name>
    <dbReference type="NCBI Taxonomy" id="412755"/>
    <lineage>
        <taxon>unclassified sequences</taxon>
        <taxon>metagenomes</taxon>
        <taxon>ecological metagenomes</taxon>
    </lineage>
</organism>
<name>X1LSH5_9ZZZZ</name>
<sequence>WVSDSSLPARTLEEKLKTTIKASKKAVIPIHML</sequence>
<feature type="non-terminal residue" evidence="1">
    <location>
        <position position="1"/>
    </location>
</feature>
<dbReference type="EMBL" id="BARU01049891">
    <property type="protein sequence ID" value="GAH97083.1"/>
    <property type="molecule type" value="Genomic_DNA"/>
</dbReference>
<accession>X1LSH5</accession>
<protein>
    <submittedName>
        <fullName evidence="1">Uncharacterized protein</fullName>
    </submittedName>
</protein>
<proteinExistence type="predicted"/>
<dbReference type="AlphaFoldDB" id="X1LSH5"/>
<gene>
    <name evidence="1" type="ORF">S03H2_73102</name>
</gene>
<comment type="caution">
    <text evidence="1">The sequence shown here is derived from an EMBL/GenBank/DDBJ whole genome shotgun (WGS) entry which is preliminary data.</text>
</comment>
<feature type="non-terminal residue" evidence="1">
    <location>
        <position position="33"/>
    </location>
</feature>
<reference evidence="1" key="1">
    <citation type="journal article" date="2014" name="Front. Microbiol.">
        <title>High frequency of phylogenetically diverse reductive dehalogenase-homologous genes in deep subseafloor sedimentary metagenomes.</title>
        <authorList>
            <person name="Kawai M."/>
            <person name="Futagami T."/>
            <person name="Toyoda A."/>
            <person name="Takaki Y."/>
            <person name="Nishi S."/>
            <person name="Hori S."/>
            <person name="Arai W."/>
            <person name="Tsubouchi T."/>
            <person name="Morono Y."/>
            <person name="Uchiyama I."/>
            <person name="Ito T."/>
            <person name="Fujiyama A."/>
            <person name="Inagaki F."/>
            <person name="Takami H."/>
        </authorList>
    </citation>
    <scope>NUCLEOTIDE SEQUENCE</scope>
    <source>
        <strain evidence="1">Expedition CK06-06</strain>
    </source>
</reference>
<evidence type="ECO:0000313" key="1">
    <source>
        <dbReference type="EMBL" id="GAH97083.1"/>
    </source>
</evidence>